<dbReference type="GO" id="GO:0008285">
    <property type="term" value="P:negative regulation of cell population proliferation"/>
    <property type="evidence" value="ECO:0007669"/>
    <property type="project" value="TreeGrafter"/>
</dbReference>
<feature type="region of interest" description="Disordered" evidence="1">
    <location>
        <begin position="387"/>
        <end position="421"/>
    </location>
</feature>
<dbReference type="Pfam" id="PF04388">
    <property type="entry name" value="Hamartin"/>
    <property type="match status" value="1"/>
</dbReference>
<evidence type="ECO:0000313" key="4">
    <source>
        <dbReference type="Proteomes" id="UP001159042"/>
    </source>
</evidence>
<evidence type="ECO:0000313" key="3">
    <source>
        <dbReference type="EMBL" id="KAJ8924577.1"/>
    </source>
</evidence>
<dbReference type="GO" id="GO:0032007">
    <property type="term" value="P:negative regulation of TOR signaling"/>
    <property type="evidence" value="ECO:0007669"/>
    <property type="project" value="TreeGrafter"/>
</dbReference>
<feature type="region of interest" description="Disordered" evidence="1">
    <location>
        <begin position="345"/>
        <end position="375"/>
    </location>
</feature>
<dbReference type="GO" id="GO:0033596">
    <property type="term" value="C:TSC1-TSC2 complex"/>
    <property type="evidence" value="ECO:0007669"/>
    <property type="project" value="TreeGrafter"/>
</dbReference>
<evidence type="ECO:0000256" key="2">
    <source>
        <dbReference type="SAM" id="Phobius"/>
    </source>
</evidence>
<dbReference type="SUPFAM" id="SSF48371">
    <property type="entry name" value="ARM repeat"/>
    <property type="match status" value="1"/>
</dbReference>
<feature type="region of interest" description="Disordered" evidence="1">
    <location>
        <begin position="685"/>
        <end position="707"/>
    </location>
</feature>
<feature type="transmembrane region" description="Helical" evidence="2">
    <location>
        <begin position="122"/>
        <end position="147"/>
    </location>
</feature>
<evidence type="ECO:0000256" key="1">
    <source>
        <dbReference type="SAM" id="MobiDB-lite"/>
    </source>
</evidence>
<name>A0AAV8WED4_9CUCU</name>
<sequence>MADIFERLESNSKEAIENAKETFREQFVKVNDPWLLNGLYDYYLNTNSIRSMDILVNIREPHHQYLFDRLSESIKSPKTEIKVQALTLLGHVARSQPTWLYKLQEHNLLRDILQFLKNEMELLPLISALLLLIVLLPMIPSAMGLYLKDIFDIFSRLASWNCGSGKLIEEQNSHMQVALYALFLRLYGMYPCNFLSFLKAQYKEKNNPVFVHTIKPMLDTVKMHPSLVTASLENEITTERWKKKGVHDIIVECERFSLDITDRCPHDSCQSTSGFRSRSGTTNSNIEPSYQLHNLKGLASAQGLSTETSYFSPSMVFHIQTPPITEAVPTNIPHVESVVQDAIYSSQEGTSPPEAAIEATPETTPVRDFRSARSQPLNANFARALTSFSKTRSGSQNTTPTHSQPSSPMRKEHSPFSFSSESKSAFRKIKREIVSSQKLNKLILERAQISESSGMGDTIMKNKIVPVPSSPLHIISSEAISRQFIQHQRTESPVSQEDEEVLSIVGKTEAVKPAAARPGSGVLPDYDDCSNENLEEEQEHGSPCTAGGLHMPNSKSMNSFAKRVQRLRYHSQCNPEPDKNEISTGSSPGNSIPFPNSTTVRRANSCPEMKKSPVNPAKDNITRPLDEADEEATTDVRAENSTDCSVEQKLRKCMLYSSYTQTENIWPMPYEQLFFGLFPSLESGEIKPSPAPSPAPFNISQERNFPPSLYDILDK</sequence>
<dbReference type="PANTHER" id="PTHR15154">
    <property type="entry name" value="HAMARTIN"/>
    <property type="match status" value="1"/>
</dbReference>
<dbReference type="AlphaFoldDB" id="A0AAV8WED4"/>
<keyword evidence="4" id="KW-1185">Reference proteome</keyword>
<feature type="region of interest" description="Disordered" evidence="1">
    <location>
        <begin position="571"/>
        <end position="621"/>
    </location>
</feature>
<dbReference type="GO" id="GO:0051726">
    <property type="term" value="P:regulation of cell cycle"/>
    <property type="evidence" value="ECO:0007669"/>
    <property type="project" value="TreeGrafter"/>
</dbReference>
<reference evidence="3 4" key="1">
    <citation type="journal article" date="2023" name="Insect Mol. Biol.">
        <title>Genome sequencing provides insights into the evolution of gene families encoding plant cell wall-degrading enzymes in longhorned beetles.</title>
        <authorList>
            <person name="Shin N.R."/>
            <person name="Okamura Y."/>
            <person name="Kirsch R."/>
            <person name="Pauchet Y."/>
        </authorList>
    </citation>
    <scope>NUCLEOTIDE SEQUENCE [LARGE SCALE GENOMIC DNA]</scope>
    <source>
        <strain evidence="3">EAD_L_NR</strain>
    </source>
</reference>
<feature type="compositionally biased region" description="Polar residues" evidence="1">
    <location>
        <begin position="582"/>
        <end position="602"/>
    </location>
</feature>
<gene>
    <name evidence="3" type="ORF">NQ315_000726</name>
</gene>
<dbReference type="InterPro" id="IPR007483">
    <property type="entry name" value="Hamartin"/>
</dbReference>
<keyword evidence="2" id="KW-1133">Transmembrane helix</keyword>
<protein>
    <recommendedName>
        <fullName evidence="5">Hamartin</fullName>
    </recommendedName>
</protein>
<feature type="compositionally biased region" description="Polar residues" evidence="1">
    <location>
        <begin position="387"/>
        <end position="407"/>
    </location>
</feature>
<feature type="region of interest" description="Disordered" evidence="1">
    <location>
        <begin position="532"/>
        <end position="552"/>
    </location>
</feature>
<proteinExistence type="predicted"/>
<feature type="compositionally biased region" description="Low complexity" evidence="1">
    <location>
        <begin position="271"/>
        <end position="284"/>
    </location>
</feature>
<feature type="region of interest" description="Disordered" evidence="1">
    <location>
        <begin position="268"/>
        <end position="288"/>
    </location>
</feature>
<accession>A0AAV8WED4</accession>
<dbReference type="EMBL" id="JANEYG010000002">
    <property type="protein sequence ID" value="KAJ8924577.1"/>
    <property type="molecule type" value="Genomic_DNA"/>
</dbReference>
<comment type="caution">
    <text evidence="3">The sequence shown here is derived from an EMBL/GenBank/DDBJ whole genome shotgun (WGS) entry which is preliminary data.</text>
</comment>
<evidence type="ECO:0008006" key="5">
    <source>
        <dbReference type="Google" id="ProtNLM"/>
    </source>
</evidence>
<dbReference type="PANTHER" id="PTHR15154:SF2">
    <property type="entry name" value="HAMARTIN"/>
    <property type="match status" value="1"/>
</dbReference>
<keyword evidence="2" id="KW-0472">Membrane</keyword>
<organism evidence="3 4">
    <name type="scientific">Exocentrus adspersus</name>
    <dbReference type="NCBI Taxonomy" id="1586481"/>
    <lineage>
        <taxon>Eukaryota</taxon>
        <taxon>Metazoa</taxon>
        <taxon>Ecdysozoa</taxon>
        <taxon>Arthropoda</taxon>
        <taxon>Hexapoda</taxon>
        <taxon>Insecta</taxon>
        <taxon>Pterygota</taxon>
        <taxon>Neoptera</taxon>
        <taxon>Endopterygota</taxon>
        <taxon>Coleoptera</taxon>
        <taxon>Polyphaga</taxon>
        <taxon>Cucujiformia</taxon>
        <taxon>Chrysomeloidea</taxon>
        <taxon>Cerambycidae</taxon>
        <taxon>Lamiinae</taxon>
        <taxon>Acanthocinini</taxon>
        <taxon>Exocentrus</taxon>
    </lineage>
</organism>
<keyword evidence="2" id="KW-0812">Transmembrane</keyword>
<dbReference type="Proteomes" id="UP001159042">
    <property type="component" value="Unassembled WGS sequence"/>
</dbReference>
<dbReference type="InterPro" id="IPR016024">
    <property type="entry name" value="ARM-type_fold"/>
</dbReference>